<dbReference type="GO" id="GO:0016763">
    <property type="term" value="F:pentosyltransferase activity"/>
    <property type="evidence" value="ECO:0007669"/>
    <property type="project" value="TreeGrafter"/>
</dbReference>
<dbReference type="PANTHER" id="PTHR33908:SF3">
    <property type="entry name" value="UNDECAPRENYL PHOSPHATE-ALPHA-4-AMINO-4-DEOXY-L-ARABINOSE ARABINOSYL TRANSFERASE"/>
    <property type="match status" value="1"/>
</dbReference>
<dbReference type="GO" id="GO:0005886">
    <property type="term" value="C:plasma membrane"/>
    <property type="evidence" value="ECO:0007669"/>
    <property type="project" value="UniProtKB-SubCell"/>
</dbReference>
<accession>A0A2M8L350</accession>
<evidence type="ECO:0000256" key="4">
    <source>
        <dbReference type="ARBA" id="ARBA00022679"/>
    </source>
</evidence>
<evidence type="ECO:0000256" key="7">
    <source>
        <dbReference type="ARBA" id="ARBA00023136"/>
    </source>
</evidence>
<evidence type="ECO:0000313" key="10">
    <source>
        <dbReference type="EMBL" id="PJE67326.1"/>
    </source>
</evidence>
<keyword evidence="4" id="KW-0808">Transferase</keyword>
<dbReference type="GO" id="GO:0010041">
    <property type="term" value="P:response to iron(III) ion"/>
    <property type="evidence" value="ECO:0007669"/>
    <property type="project" value="TreeGrafter"/>
</dbReference>
<feature type="transmembrane region" description="Helical" evidence="8">
    <location>
        <begin position="361"/>
        <end position="380"/>
    </location>
</feature>
<dbReference type="GO" id="GO:0009103">
    <property type="term" value="P:lipopolysaccharide biosynthetic process"/>
    <property type="evidence" value="ECO:0007669"/>
    <property type="project" value="UniProtKB-ARBA"/>
</dbReference>
<dbReference type="PANTHER" id="PTHR33908">
    <property type="entry name" value="MANNOSYLTRANSFERASE YKCB-RELATED"/>
    <property type="match status" value="1"/>
</dbReference>
<feature type="transmembrane region" description="Helical" evidence="8">
    <location>
        <begin position="386"/>
        <end position="408"/>
    </location>
</feature>
<feature type="transmembrane region" description="Helical" evidence="8">
    <location>
        <begin position="332"/>
        <end position="349"/>
    </location>
</feature>
<evidence type="ECO:0000259" key="9">
    <source>
        <dbReference type="Pfam" id="PF13231"/>
    </source>
</evidence>
<keyword evidence="3" id="KW-0328">Glycosyltransferase</keyword>
<sequence length="574" mass="65370">MAFWVFGWSKAKIRVYNKNRMQKKSLIFLFLILLLAASLRFFRLSIIPPGLFGDEVDTGYQAYSILRTGKDYFGNFLPVHFQSFGDWRVPLYIYLDTVFVAMLGLSELAVRLPSAILGILGVLLAFFLVKKITSDEKISLLSAFLLSVSPWHIQISRVGLEAIFLPVLFPAGLILFWRGKDEKKAVWLVLSALCLGLTPYAYSTPKLFLPLLVLLLFLLWGKELGKQKKKLVIFLTTLALVLLPLGLNLIKGSGQARFLGISIFSNPEIPERVRQARQNCDYQGGLARILHNKVTFWIDDFSKNYLSSISTDFLFGKGDPNPRHSVGSRGELYLWELPFLLLGLGLTIFKAFKEKDKIYQFILGWLVLAPVPAALTIGGGTHALRLFLFLPWLQVLTALGIFSVWEFFKSKRIKILYVTCLTLLASVSLFLYLHQYFVHYPKVSGRWWNYGYREIFDYVKKVESKYQKINISPSWEPSIVYTLFYSQYPPEKTQKEITISAVDIGKYHFLSPDLGRVKRGEGEKKTLYVLNPAELEIANLKLKDSPEVKFIKDIKAPDGSTAFVIFSSADVLTK</sequence>
<reference evidence="11" key="1">
    <citation type="submission" date="2017-09" db="EMBL/GenBank/DDBJ databases">
        <title>Depth-based differentiation of microbial function through sediment-hosted aquifers and enrichment of novel symbionts in the deep terrestrial subsurface.</title>
        <authorList>
            <person name="Probst A.J."/>
            <person name="Ladd B."/>
            <person name="Jarett J.K."/>
            <person name="Geller-Mcgrath D.E."/>
            <person name="Sieber C.M.K."/>
            <person name="Emerson J.B."/>
            <person name="Anantharaman K."/>
            <person name="Thomas B.C."/>
            <person name="Malmstrom R."/>
            <person name="Stieglmeier M."/>
            <person name="Klingl A."/>
            <person name="Woyke T."/>
            <person name="Ryan C.M."/>
            <person name="Banfield J.F."/>
        </authorList>
    </citation>
    <scope>NUCLEOTIDE SEQUENCE [LARGE SCALE GENOMIC DNA]</scope>
</reference>
<comment type="caution">
    <text evidence="10">The sequence shown here is derived from an EMBL/GenBank/DDBJ whole genome shotgun (WGS) entry which is preliminary data.</text>
</comment>
<evidence type="ECO:0000256" key="3">
    <source>
        <dbReference type="ARBA" id="ARBA00022676"/>
    </source>
</evidence>
<gene>
    <name evidence="10" type="ORF">COU95_03035</name>
</gene>
<dbReference type="InterPro" id="IPR050297">
    <property type="entry name" value="LipidA_mod_glycosyltrf_83"/>
</dbReference>
<evidence type="ECO:0000313" key="11">
    <source>
        <dbReference type="Proteomes" id="UP000231474"/>
    </source>
</evidence>
<feature type="transmembrane region" description="Helical" evidence="8">
    <location>
        <begin position="159"/>
        <end position="178"/>
    </location>
</feature>
<dbReference type="InterPro" id="IPR038731">
    <property type="entry name" value="RgtA/B/C-like"/>
</dbReference>
<keyword evidence="5 8" id="KW-0812">Transmembrane</keyword>
<keyword evidence="7 8" id="KW-0472">Membrane</keyword>
<keyword evidence="2" id="KW-1003">Cell membrane</keyword>
<keyword evidence="6 8" id="KW-1133">Transmembrane helix</keyword>
<evidence type="ECO:0000256" key="6">
    <source>
        <dbReference type="ARBA" id="ARBA00022989"/>
    </source>
</evidence>
<evidence type="ECO:0000256" key="5">
    <source>
        <dbReference type="ARBA" id="ARBA00022692"/>
    </source>
</evidence>
<dbReference type="EMBL" id="PFEK01000060">
    <property type="protein sequence ID" value="PJE67326.1"/>
    <property type="molecule type" value="Genomic_DNA"/>
</dbReference>
<name>A0A2M8L350_9BACT</name>
<dbReference type="Proteomes" id="UP000231474">
    <property type="component" value="Unassembled WGS sequence"/>
</dbReference>
<organism evidence="10 11">
    <name type="scientific">Candidatus Shapirobacteria bacterium CG10_big_fil_rev_8_21_14_0_10_40_9</name>
    <dbReference type="NCBI Taxonomy" id="1974888"/>
    <lineage>
        <taxon>Bacteria</taxon>
        <taxon>Candidatus Shapironibacteriota</taxon>
    </lineage>
</organism>
<feature type="transmembrane region" description="Helical" evidence="8">
    <location>
        <begin position="108"/>
        <end position="129"/>
    </location>
</feature>
<comment type="subcellular location">
    <subcellularLocation>
        <location evidence="1">Cell membrane</location>
        <topology evidence="1">Multi-pass membrane protein</topology>
    </subcellularLocation>
</comment>
<dbReference type="AlphaFoldDB" id="A0A2M8L350"/>
<feature type="transmembrane region" description="Helical" evidence="8">
    <location>
        <begin position="231"/>
        <end position="250"/>
    </location>
</feature>
<protein>
    <recommendedName>
        <fullName evidence="9">Glycosyltransferase RgtA/B/C/D-like domain-containing protein</fullName>
    </recommendedName>
</protein>
<feature type="transmembrane region" description="Helical" evidence="8">
    <location>
        <begin position="208"/>
        <end position="224"/>
    </location>
</feature>
<proteinExistence type="predicted"/>
<dbReference type="Pfam" id="PF13231">
    <property type="entry name" value="PMT_2"/>
    <property type="match status" value="1"/>
</dbReference>
<evidence type="ECO:0000256" key="2">
    <source>
        <dbReference type="ARBA" id="ARBA00022475"/>
    </source>
</evidence>
<evidence type="ECO:0000256" key="1">
    <source>
        <dbReference type="ARBA" id="ARBA00004651"/>
    </source>
</evidence>
<feature type="domain" description="Glycosyltransferase RgtA/B/C/D-like" evidence="9">
    <location>
        <begin position="90"/>
        <end position="241"/>
    </location>
</feature>
<feature type="transmembrane region" description="Helical" evidence="8">
    <location>
        <begin position="415"/>
        <end position="433"/>
    </location>
</feature>
<evidence type="ECO:0000256" key="8">
    <source>
        <dbReference type="SAM" id="Phobius"/>
    </source>
</evidence>